<dbReference type="GO" id="GO:0000981">
    <property type="term" value="F:DNA-binding transcription factor activity, RNA polymerase II-specific"/>
    <property type="evidence" value="ECO:0007669"/>
    <property type="project" value="InterPro"/>
</dbReference>
<dbReference type="InterPro" id="IPR001138">
    <property type="entry name" value="Zn2Cys6_DnaBD"/>
</dbReference>
<dbReference type="PANTHER" id="PTHR47338">
    <property type="entry name" value="ZN(II)2CYS6 TRANSCRIPTION FACTOR (EUROFUNG)-RELATED"/>
    <property type="match status" value="1"/>
</dbReference>
<comment type="subcellular location">
    <subcellularLocation>
        <location evidence="1">Nucleus</location>
    </subcellularLocation>
</comment>
<evidence type="ECO:0000313" key="8">
    <source>
        <dbReference type="EMBL" id="CAF9922974.1"/>
    </source>
</evidence>
<dbReference type="Pfam" id="PF00172">
    <property type="entry name" value="Zn_clus"/>
    <property type="match status" value="1"/>
</dbReference>
<evidence type="ECO:0000313" key="9">
    <source>
        <dbReference type="Proteomes" id="UP000664521"/>
    </source>
</evidence>
<dbReference type="AlphaFoldDB" id="A0A8H3IR61"/>
<keyword evidence="9" id="KW-1185">Reference proteome</keyword>
<name>A0A8H3IR61_9LECA</name>
<dbReference type="CDD" id="cd00067">
    <property type="entry name" value="GAL4"/>
    <property type="match status" value="1"/>
</dbReference>
<dbReference type="SUPFAM" id="SSF57701">
    <property type="entry name" value="Zn2/Cys6 DNA-binding domain"/>
    <property type="match status" value="1"/>
</dbReference>
<keyword evidence="5" id="KW-0539">Nucleus</keyword>
<evidence type="ECO:0000256" key="2">
    <source>
        <dbReference type="ARBA" id="ARBA00022723"/>
    </source>
</evidence>
<feature type="region of interest" description="Disordered" evidence="6">
    <location>
        <begin position="41"/>
        <end position="82"/>
    </location>
</feature>
<evidence type="ECO:0000259" key="7">
    <source>
        <dbReference type="PROSITE" id="PS50048"/>
    </source>
</evidence>
<protein>
    <recommendedName>
        <fullName evidence="7">Zn(2)-C6 fungal-type domain-containing protein</fullName>
    </recommendedName>
</protein>
<feature type="compositionally biased region" description="Low complexity" evidence="6">
    <location>
        <begin position="103"/>
        <end position="117"/>
    </location>
</feature>
<accession>A0A8H3IR61</accession>
<feature type="region of interest" description="Disordered" evidence="6">
    <location>
        <begin position="97"/>
        <end position="137"/>
    </location>
</feature>
<keyword evidence="2" id="KW-0479">Metal-binding</keyword>
<keyword evidence="4" id="KW-0804">Transcription</keyword>
<evidence type="ECO:0000256" key="3">
    <source>
        <dbReference type="ARBA" id="ARBA00023015"/>
    </source>
</evidence>
<feature type="domain" description="Zn(2)-C6 fungal-type" evidence="7">
    <location>
        <begin position="310"/>
        <end position="340"/>
    </location>
</feature>
<proteinExistence type="predicted"/>
<dbReference type="PROSITE" id="PS00463">
    <property type="entry name" value="ZN2_CY6_FUNGAL_1"/>
    <property type="match status" value="1"/>
</dbReference>
<dbReference type="Gene3D" id="4.10.240.10">
    <property type="entry name" value="Zn(2)-C6 fungal-type DNA-binding domain"/>
    <property type="match status" value="1"/>
</dbReference>
<comment type="caution">
    <text evidence="8">The sequence shown here is derived from an EMBL/GenBank/DDBJ whole genome shotgun (WGS) entry which is preliminary data.</text>
</comment>
<reference evidence="8" key="1">
    <citation type="submission" date="2021-03" db="EMBL/GenBank/DDBJ databases">
        <authorList>
            <person name="Tagirdzhanova G."/>
        </authorList>
    </citation>
    <scope>NUCLEOTIDE SEQUENCE</scope>
</reference>
<evidence type="ECO:0000256" key="5">
    <source>
        <dbReference type="ARBA" id="ARBA00023242"/>
    </source>
</evidence>
<dbReference type="InterPro" id="IPR050815">
    <property type="entry name" value="TF_fung"/>
</dbReference>
<keyword evidence="3" id="KW-0805">Transcription regulation</keyword>
<evidence type="ECO:0000256" key="4">
    <source>
        <dbReference type="ARBA" id="ARBA00023163"/>
    </source>
</evidence>
<dbReference type="SMART" id="SM00066">
    <property type="entry name" value="GAL4"/>
    <property type="match status" value="1"/>
</dbReference>
<dbReference type="InterPro" id="IPR036864">
    <property type="entry name" value="Zn2-C6_fun-type_DNA-bd_sf"/>
</dbReference>
<dbReference type="PROSITE" id="PS50048">
    <property type="entry name" value="ZN2_CY6_FUNGAL_2"/>
    <property type="match status" value="1"/>
</dbReference>
<dbReference type="OrthoDB" id="5426798at2759"/>
<gene>
    <name evidence="8" type="ORF">HETSPECPRED_005206</name>
</gene>
<sequence length="343" mass="38274">MSRTYIGPFGRILPILPDTEPLPPEETHAPIEGTPMKMATYQLPPPAGLQFGSDPFPGFTEPNRYDTISHPRASYEQPRPEFQDVPRNTLHEQLPPVSQLLTPGSHSSISSSPYTSHHSPDPPEPRSAQASSYRGSDQEVPLPVAAGFLHQTEFPTMPPTHYYVERNPPSMKEHQMLPHQTQIHYSMMNHASTDYSPYAPFPSERRQDTYIQQPRPIAPLTPSAQYYQAQIGNFDQPIGSTTMSSQGLRPEGNVVKPLPRLVGEQVVPGEGPCWVYEDGSICKKMIDGEEVNAQWGVTKAGKPRKRLAIACTTCREKKIKCDPAEPKCVQCEKFGRICRFTTA</sequence>
<dbReference type="GO" id="GO:0008270">
    <property type="term" value="F:zinc ion binding"/>
    <property type="evidence" value="ECO:0007669"/>
    <property type="project" value="InterPro"/>
</dbReference>
<evidence type="ECO:0000256" key="6">
    <source>
        <dbReference type="SAM" id="MobiDB-lite"/>
    </source>
</evidence>
<dbReference type="Proteomes" id="UP000664521">
    <property type="component" value="Unassembled WGS sequence"/>
</dbReference>
<dbReference type="EMBL" id="CAJPDS010000032">
    <property type="protein sequence ID" value="CAF9922974.1"/>
    <property type="molecule type" value="Genomic_DNA"/>
</dbReference>
<dbReference type="PANTHER" id="PTHR47338:SF11">
    <property type="entry name" value="ZN(II)2CYS6 TRANSCRIPTION FACTOR (EUROFUNG)"/>
    <property type="match status" value="1"/>
</dbReference>
<evidence type="ECO:0000256" key="1">
    <source>
        <dbReference type="ARBA" id="ARBA00004123"/>
    </source>
</evidence>
<dbReference type="GO" id="GO:0005634">
    <property type="term" value="C:nucleus"/>
    <property type="evidence" value="ECO:0007669"/>
    <property type="project" value="UniProtKB-SubCell"/>
</dbReference>
<organism evidence="8 9">
    <name type="scientific">Heterodermia speciosa</name>
    <dbReference type="NCBI Taxonomy" id="116794"/>
    <lineage>
        <taxon>Eukaryota</taxon>
        <taxon>Fungi</taxon>
        <taxon>Dikarya</taxon>
        <taxon>Ascomycota</taxon>
        <taxon>Pezizomycotina</taxon>
        <taxon>Lecanoromycetes</taxon>
        <taxon>OSLEUM clade</taxon>
        <taxon>Lecanoromycetidae</taxon>
        <taxon>Caliciales</taxon>
        <taxon>Physciaceae</taxon>
        <taxon>Heterodermia</taxon>
    </lineage>
</organism>